<sequence length="73" mass="7781">MKKITAFNSFLMTLFILTTTGTDGMTNTKECIALGGGCVDSRVVRCMAIDHDACSSLGIDFAACCYNPHLVGK</sequence>
<gene>
    <name evidence="2" type="ORF">ACJMK2_029614</name>
</gene>
<dbReference type="Proteomes" id="UP001634394">
    <property type="component" value="Unassembled WGS sequence"/>
</dbReference>
<name>A0ABD3XB67_SINWO</name>
<accession>A0ABD3XB67</accession>
<keyword evidence="3" id="KW-1185">Reference proteome</keyword>
<proteinExistence type="predicted"/>
<evidence type="ECO:0000313" key="2">
    <source>
        <dbReference type="EMBL" id="KAL3883340.1"/>
    </source>
</evidence>
<organism evidence="2 3">
    <name type="scientific">Sinanodonta woodiana</name>
    <name type="common">Chinese pond mussel</name>
    <name type="synonym">Anodonta woodiana</name>
    <dbReference type="NCBI Taxonomy" id="1069815"/>
    <lineage>
        <taxon>Eukaryota</taxon>
        <taxon>Metazoa</taxon>
        <taxon>Spiralia</taxon>
        <taxon>Lophotrochozoa</taxon>
        <taxon>Mollusca</taxon>
        <taxon>Bivalvia</taxon>
        <taxon>Autobranchia</taxon>
        <taxon>Heteroconchia</taxon>
        <taxon>Palaeoheterodonta</taxon>
        <taxon>Unionida</taxon>
        <taxon>Unionoidea</taxon>
        <taxon>Unionidae</taxon>
        <taxon>Unioninae</taxon>
        <taxon>Sinanodonta</taxon>
    </lineage>
</organism>
<keyword evidence="1" id="KW-0732">Signal</keyword>
<comment type="caution">
    <text evidence="2">The sequence shown here is derived from an EMBL/GenBank/DDBJ whole genome shotgun (WGS) entry which is preliminary data.</text>
</comment>
<feature type="signal peptide" evidence="1">
    <location>
        <begin position="1"/>
        <end position="24"/>
    </location>
</feature>
<protein>
    <submittedName>
        <fullName evidence="2">Uncharacterized protein</fullName>
    </submittedName>
</protein>
<dbReference type="AlphaFoldDB" id="A0ABD3XB67"/>
<dbReference type="EMBL" id="JBJQND010000003">
    <property type="protein sequence ID" value="KAL3883340.1"/>
    <property type="molecule type" value="Genomic_DNA"/>
</dbReference>
<evidence type="ECO:0000256" key="1">
    <source>
        <dbReference type="SAM" id="SignalP"/>
    </source>
</evidence>
<evidence type="ECO:0000313" key="3">
    <source>
        <dbReference type="Proteomes" id="UP001634394"/>
    </source>
</evidence>
<feature type="chain" id="PRO_5044741001" evidence="1">
    <location>
        <begin position="25"/>
        <end position="73"/>
    </location>
</feature>
<reference evidence="2 3" key="1">
    <citation type="submission" date="2024-11" db="EMBL/GenBank/DDBJ databases">
        <title>Chromosome-level genome assembly of the freshwater bivalve Anodonta woodiana.</title>
        <authorList>
            <person name="Chen X."/>
        </authorList>
    </citation>
    <scope>NUCLEOTIDE SEQUENCE [LARGE SCALE GENOMIC DNA]</scope>
    <source>
        <strain evidence="2">MN2024</strain>
        <tissue evidence="2">Gills</tissue>
    </source>
</reference>